<evidence type="ECO:0000313" key="3">
    <source>
        <dbReference type="Proteomes" id="UP001589890"/>
    </source>
</evidence>
<dbReference type="Pfam" id="PF21761">
    <property type="entry name" value="RedAm-like_C"/>
    <property type="match status" value="1"/>
</dbReference>
<comment type="caution">
    <text evidence="2">The sequence shown here is derived from an EMBL/GenBank/DDBJ whole genome shotgun (WGS) entry which is preliminary data.</text>
</comment>
<evidence type="ECO:0000259" key="1">
    <source>
        <dbReference type="Pfam" id="PF21761"/>
    </source>
</evidence>
<feature type="domain" description="NADPH-dependent reductive aminase-like C-terminal" evidence="1">
    <location>
        <begin position="10"/>
        <end position="106"/>
    </location>
</feature>
<dbReference type="EMBL" id="JBHLTC010000036">
    <property type="protein sequence ID" value="MFC0627935.1"/>
    <property type="molecule type" value="Genomic_DNA"/>
</dbReference>
<gene>
    <name evidence="2" type="ORF">ACFFGN_27930</name>
</gene>
<dbReference type="InterPro" id="IPR048666">
    <property type="entry name" value="RedAm-like_C"/>
</dbReference>
<organism evidence="2 3">
    <name type="scientific">Kribbella deserti</name>
    <dbReference type="NCBI Taxonomy" id="1926257"/>
    <lineage>
        <taxon>Bacteria</taxon>
        <taxon>Bacillati</taxon>
        <taxon>Actinomycetota</taxon>
        <taxon>Actinomycetes</taxon>
        <taxon>Propionibacteriales</taxon>
        <taxon>Kribbellaceae</taxon>
        <taxon>Kribbella</taxon>
    </lineage>
</organism>
<proteinExistence type="predicted"/>
<accession>A0ABV6QTG4</accession>
<dbReference type="Proteomes" id="UP001589890">
    <property type="component" value="Unassembled WGS sequence"/>
</dbReference>
<sequence length="124" mass="12903">MGATRYLGEDAGLAALIDLSLLSGMYGMFGGAAHSVALAESAGMDPSEFITSLLAPWLVAMTGVLDSITDDSPSDMQIVAVGNIVATSNDQGVDPELLSHLTTPLRQLIGPDAKGLELKEMLNR</sequence>
<dbReference type="Gene3D" id="1.10.1040.10">
    <property type="entry name" value="N-(1-d-carboxylethyl)-l-norvaline Dehydrogenase, domain 2"/>
    <property type="match status" value="1"/>
</dbReference>
<reference evidence="2 3" key="1">
    <citation type="submission" date="2024-09" db="EMBL/GenBank/DDBJ databases">
        <authorList>
            <person name="Sun Q."/>
            <person name="Mori K."/>
        </authorList>
    </citation>
    <scope>NUCLEOTIDE SEQUENCE [LARGE SCALE GENOMIC DNA]</scope>
    <source>
        <strain evidence="2 3">CGMCC 1.15906</strain>
    </source>
</reference>
<evidence type="ECO:0000313" key="2">
    <source>
        <dbReference type="EMBL" id="MFC0627935.1"/>
    </source>
</evidence>
<name>A0ABV6QTG4_9ACTN</name>
<dbReference type="InterPro" id="IPR013328">
    <property type="entry name" value="6PGD_dom2"/>
</dbReference>
<protein>
    <recommendedName>
        <fullName evidence="1">NADPH-dependent reductive aminase-like C-terminal domain-containing protein</fullName>
    </recommendedName>
</protein>
<keyword evidence="3" id="KW-1185">Reference proteome</keyword>
<dbReference type="RefSeq" id="WP_380053446.1">
    <property type="nucleotide sequence ID" value="NZ_JBHLTC010000036.1"/>
</dbReference>